<name>A0A2P4ZHY9_9HYPO</name>
<proteinExistence type="predicted"/>
<dbReference type="RefSeq" id="XP_024405205.1">
    <property type="nucleotide sequence ID" value="XM_024550039.1"/>
</dbReference>
<evidence type="ECO:0000313" key="3">
    <source>
        <dbReference type="Proteomes" id="UP000054821"/>
    </source>
</evidence>
<keyword evidence="3" id="KW-1185">Reference proteome</keyword>
<gene>
    <name evidence="2" type="ORF">TGAM01_v207236</name>
</gene>
<sequence length="63" mass="7388">MRVTKTSMIEYYIGNIRYQSFLPQPMCSLSHHEAWQMASRFPTPREKHLQNQGTKLGESPDYA</sequence>
<evidence type="ECO:0000256" key="1">
    <source>
        <dbReference type="SAM" id="MobiDB-lite"/>
    </source>
</evidence>
<feature type="region of interest" description="Disordered" evidence="1">
    <location>
        <begin position="40"/>
        <end position="63"/>
    </location>
</feature>
<dbReference type="GeneID" id="36347686"/>
<organism evidence="2 3">
    <name type="scientific">Trichoderma gamsii</name>
    <dbReference type="NCBI Taxonomy" id="398673"/>
    <lineage>
        <taxon>Eukaryota</taxon>
        <taxon>Fungi</taxon>
        <taxon>Dikarya</taxon>
        <taxon>Ascomycota</taxon>
        <taxon>Pezizomycotina</taxon>
        <taxon>Sordariomycetes</taxon>
        <taxon>Hypocreomycetidae</taxon>
        <taxon>Hypocreales</taxon>
        <taxon>Hypocreaceae</taxon>
        <taxon>Trichoderma</taxon>
    </lineage>
</organism>
<comment type="caution">
    <text evidence="2">The sequence shown here is derived from an EMBL/GenBank/DDBJ whole genome shotgun (WGS) entry which is preliminary data.</text>
</comment>
<dbReference type="AlphaFoldDB" id="A0A2P4ZHY9"/>
<dbReference type="Proteomes" id="UP000054821">
    <property type="component" value="Unassembled WGS sequence"/>
</dbReference>
<accession>A0A2P4ZHY9</accession>
<evidence type="ECO:0000313" key="2">
    <source>
        <dbReference type="EMBL" id="PON23908.1"/>
    </source>
</evidence>
<reference evidence="2 3" key="1">
    <citation type="journal article" date="2016" name="Genome Announc.">
        <title>Draft Whole-Genome Sequence of Trichoderma gamsii T6085, a Promising Biocontrol Agent of Fusarium Head Blight on Wheat.</title>
        <authorList>
            <person name="Baroncelli R."/>
            <person name="Zapparata A."/>
            <person name="Piaggeschi G."/>
            <person name="Sarrocco S."/>
            <person name="Vannacci G."/>
        </authorList>
    </citation>
    <scope>NUCLEOTIDE SEQUENCE [LARGE SCALE GENOMIC DNA]</scope>
    <source>
        <strain evidence="2 3">T6085</strain>
    </source>
</reference>
<dbReference type="EMBL" id="JPDN02000026">
    <property type="protein sequence ID" value="PON23908.1"/>
    <property type="molecule type" value="Genomic_DNA"/>
</dbReference>
<protein>
    <submittedName>
        <fullName evidence="2">Uncharacterized protein</fullName>
    </submittedName>
</protein>